<proteinExistence type="predicted"/>
<dbReference type="Proteomes" id="UP000321947">
    <property type="component" value="Unassembled WGS sequence"/>
</dbReference>
<accession>A0A5D3BTE7</accession>
<dbReference type="EMBL" id="SSTD01015597">
    <property type="protein sequence ID" value="TYK02455.1"/>
    <property type="molecule type" value="Genomic_DNA"/>
</dbReference>
<comment type="caution">
    <text evidence="2">The sequence shown here is derived from an EMBL/GenBank/DDBJ whole genome shotgun (WGS) entry which is preliminary data.</text>
</comment>
<name>A0A5D3BTE7_CUCMM</name>
<sequence>MVDKQKKTLETSLTSKLIPRNDASSTQSQAKCPEASKHHESSSQKSKPEGFGKKIFIKLRMQTTFSLPQDLDKLIKIEKGMLPFNGHLLDFLYGPIKVLKWEIFFMVR</sequence>
<dbReference type="AlphaFoldDB" id="A0A5D3BTE7"/>
<gene>
    <name evidence="2" type="ORF">E5676_scaffold1738G00750</name>
</gene>
<evidence type="ECO:0000313" key="3">
    <source>
        <dbReference type="Proteomes" id="UP000321947"/>
    </source>
</evidence>
<feature type="compositionally biased region" description="Basic and acidic residues" evidence="1">
    <location>
        <begin position="34"/>
        <end position="49"/>
    </location>
</feature>
<evidence type="ECO:0000313" key="2">
    <source>
        <dbReference type="EMBL" id="TYK02455.1"/>
    </source>
</evidence>
<reference evidence="2 3" key="1">
    <citation type="submission" date="2019-08" db="EMBL/GenBank/DDBJ databases">
        <title>Draft genome sequences of two oriental melons (Cucumis melo L. var makuwa).</title>
        <authorList>
            <person name="Kwon S.-Y."/>
        </authorList>
    </citation>
    <scope>NUCLEOTIDE SEQUENCE [LARGE SCALE GENOMIC DNA]</scope>
    <source>
        <strain evidence="3">cv. Chang Bougi</strain>
        <tissue evidence="2">Leaf</tissue>
    </source>
</reference>
<feature type="region of interest" description="Disordered" evidence="1">
    <location>
        <begin position="1"/>
        <end position="49"/>
    </location>
</feature>
<organism evidence="2 3">
    <name type="scientific">Cucumis melo var. makuwa</name>
    <name type="common">Oriental melon</name>
    <dbReference type="NCBI Taxonomy" id="1194695"/>
    <lineage>
        <taxon>Eukaryota</taxon>
        <taxon>Viridiplantae</taxon>
        <taxon>Streptophyta</taxon>
        <taxon>Embryophyta</taxon>
        <taxon>Tracheophyta</taxon>
        <taxon>Spermatophyta</taxon>
        <taxon>Magnoliopsida</taxon>
        <taxon>eudicotyledons</taxon>
        <taxon>Gunneridae</taxon>
        <taxon>Pentapetalae</taxon>
        <taxon>rosids</taxon>
        <taxon>fabids</taxon>
        <taxon>Cucurbitales</taxon>
        <taxon>Cucurbitaceae</taxon>
        <taxon>Benincaseae</taxon>
        <taxon>Cucumis</taxon>
    </lineage>
</organism>
<protein>
    <submittedName>
        <fullName evidence="2">Uncharacterized protein</fullName>
    </submittedName>
</protein>
<evidence type="ECO:0000256" key="1">
    <source>
        <dbReference type="SAM" id="MobiDB-lite"/>
    </source>
</evidence>